<evidence type="ECO:0000313" key="8">
    <source>
        <dbReference type="Proteomes" id="UP001053296"/>
    </source>
</evidence>
<dbReference type="Proteomes" id="UP001053296">
    <property type="component" value="Chromosome"/>
</dbReference>
<dbReference type="InterPro" id="IPR049704">
    <property type="entry name" value="Aminotrans_3_PPA_site"/>
</dbReference>
<evidence type="ECO:0000256" key="3">
    <source>
        <dbReference type="ARBA" id="ARBA00022576"/>
    </source>
</evidence>
<evidence type="ECO:0000256" key="5">
    <source>
        <dbReference type="ARBA" id="ARBA00022898"/>
    </source>
</evidence>
<accession>A0ABN6EX03</accession>
<dbReference type="InterPro" id="IPR015422">
    <property type="entry name" value="PyrdxlP-dep_Trfase_small"/>
</dbReference>
<keyword evidence="5 6" id="KW-0663">Pyridoxal phosphate</keyword>
<dbReference type="PIRSF" id="PIRSF000521">
    <property type="entry name" value="Transaminase_4ab_Lys_Orn"/>
    <property type="match status" value="1"/>
</dbReference>
<comment type="similarity">
    <text evidence="2 6">Belongs to the class-III pyridoxal-phosphate-dependent aminotransferase family.</text>
</comment>
<keyword evidence="3" id="KW-0032">Aminotransferase</keyword>
<sequence length="434" mass="46247">MIKTDELLQRRNKAVPRGVINLTSIYADSASNATVTDVEGNTYIDFASGIGVNNVGHCHPEVVSAVQKQAAKMLHTCFHVMPYEGYVAVAEKLNALTPGDFDKMTGLFNSGAEAVENAIKVARYATGRPAIIASGSGFHGRTLLASTLTAKIKPYKAGFGPYAPEVYRIPYAYCYRCPVGCSYPSCNIECAELLKKRFVDMVDPESVAAIILEPVAGEGGFVVPPKEYFPRIKEICEEFGILFIADEVQSGIGRTGTMFAIEQWDMIPDLLTSAKSLGGGMPISACTGRADLMNAPQPGGLGGTYGGNPVSCAASLAALEIAQRDDLPGQSRKLGTTVRAVFEDWARKFDCIGDIRGLGSMLALELVHDRTTKTVAPDLTKAVVAECAKNGLVLLSCGNGGNVIRTLMPLTITDAELERGLSIMEAAFETVTKG</sequence>
<dbReference type="PANTHER" id="PTHR11986">
    <property type="entry name" value="AMINOTRANSFERASE CLASS III"/>
    <property type="match status" value="1"/>
</dbReference>
<protein>
    <submittedName>
        <fullName evidence="7">4-aminobutyrate--2-oxoglutarate transaminase</fullName>
    </submittedName>
</protein>
<dbReference type="Gene3D" id="3.90.1150.10">
    <property type="entry name" value="Aspartate Aminotransferase, domain 1"/>
    <property type="match status" value="1"/>
</dbReference>
<dbReference type="SUPFAM" id="SSF53383">
    <property type="entry name" value="PLP-dependent transferases"/>
    <property type="match status" value="1"/>
</dbReference>
<organism evidence="7 8">
    <name type="scientific">Pseudodesulfovibrio sediminis</name>
    <dbReference type="NCBI Taxonomy" id="2810563"/>
    <lineage>
        <taxon>Bacteria</taxon>
        <taxon>Pseudomonadati</taxon>
        <taxon>Thermodesulfobacteriota</taxon>
        <taxon>Desulfovibrionia</taxon>
        <taxon>Desulfovibrionales</taxon>
        <taxon>Desulfovibrionaceae</taxon>
    </lineage>
</organism>
<evidence type="ECO:0000256" key="1">
    <source>
        <dbReference type="ARBA" id="ARBA00001933"/>
    </source>
</evidence>
<proteinExistence type="inferred from homology"/>
<dbReference type="CDD" id="cd00610">
    <property type="entry name" value="OAT_like"/>
    <property type="match status" value="1"/>
</dbReference>
<evidence type="ECO:0000256" key="4">
    <source>
        <dbReference type="ARBA" id="ARBA00022679"/>
    </source>
</evidence>
<dbReference type="EMBL" id="AP024485">
    <property type="protein sequence ID" value="BCS89765.1"/>
    <property type="molecule type" value="Genomic_DNA"/>
</dbReference>
<dbReference type="InterPro" id="IPR015421">
    <property type="entry name" value="PyrdxlP-dep_Trfase_major"/>
</dbReference>
<dbReference type="InterPro" id="IPR005814">
    <property type="entry name" value="Aminotrans_3"/>
</dbReference>
<comment type="cofactor">
    <cofactor evidence="1">
        <name>pyridoxal 5'-phosphate</name>
        <dbReference type="ChEBI" id="CHEBI:597326"/>
    </cofactor>
</comment>
<keyword evidence="4" id="KW-0808">Transferase</keyword>
<dbReference type="PANTHER" id="PTHR11986:SF58">
    <property type="entry name" value="LEUCINE_METHIONINE RACEMASE"/>
    <property type="match status" value="1"/>
</dbReference>
<dbReference type="NCBIfam" id="TIGR00700">
    <property type="entry name" value="GABAtrnsam"/>
    <property type="match status" value="1"/>
</dbReference>
<dbReference type="Gene3D" id="3.40.640.10">
    <property type="entry name" value="Type I PLP-dependent aspartate aminotransferase-like (Major domain)"/>
    <property type="match status" value="1"/>
</dbReference>
<reference evidence="7" key="1">
    <citation type="journal article" date="2022" name="Arch. Microbiol.">
        <title>Pseudodesulfovibrio sediminis sp. nov., a mesophilic and neutrophilic sulfate-reducing bacterium isolated from sediment of a brackish lake.</title>
        <authorList>
            <person name="Takahashi A."/>
            <person name="Kojima H."/>
            <person name="Watanabe M."/>
            <person name="Fukui M."/>
        </authorList>
    </citation>
    <scope>NUCLEOTIDE SEQUENCE</scope>
    <source>
        <strain evidence="7">SF6</strain>
    </source>
</reference>
<dbReference type="PROSITE" id="PS00600">
    <property type="entry name" value="AA_TRANSFER_CLASS_3"/>
    <property type="match status" value="1"/>
</dbReference>
<gene>
    <name evidence="7" type="primary">gabT</name>
    <name evidence="7" type="ORF">PSDVSF_30070</name>
</gene>
<evidence type="ECO:0000256" key="2">
    <source>
        <dbReference type="ARBA" id="ARBA00008954"/>
    </source>
</evidence>
<dbReference type="Pfam" id="PF00202">
    <property type="entry name" value="Aminotran_3"/>
    <property type="match status" value="1"/>
</dbReference>
<keyword evidence="8" id="KW-1185">Reference proteome</keyword>
<evidence type="ECO:0000256" key="6">
    <source>
        <dbReference type="RuleBase" id="RU003560"/>
    </source>
</evidence>
<name>A0ABN6EX03_9BACT</name>
<dbReference type="InterPro" id="IPR015424">
    <property type="entry name" value="PyrdxlP-dep_Trfase"/>
</dbReference>
<dbReference type="InterPro" id="IPR050103">
    <property type="entry name" value="Class-III_PLP-dep_AT"/>
</dbReference>
<dbReference type="InterPro" id="IPR004632">
    <property type="entry name" value="4NH2But_aminotransferase_bac"/>
</dbReference>
<evidence type="ECO:0000313" key="7">
    <source>
        <dbReference type="EMBL" id="BCS89765.1"/>
    </source>
</evidence>
<dbReference type="RefSeq" id="WP_229591724.1">
    <property type="nucleotide sequence ID" value="NZ_AP024485.1"/>
</dbReference>